<dbReference type="GO" id="GO:0005525">
    <property type="term" value="F:GTP binding"/>
    <property type="evidence" value="ECO:0007669"/>
    <property type="project" value="UniProtKB-KW"/>
</dbReference>
<dbReference type="GO" id="GO:0001731">
    <property type="term" value="P:formation of translation preinitiation complex"/>
    <property type="evidence" value="ECO:0007669"/>
    <property type="project" value="TreeGrafter"/>
</dbReference>
<keyword evidence="3" id="KW-0396">Initiation factor</keyword>
<dbReference type="SUPFAM" id="SSF50447">
    <property type="entry name" value="Translation proteins"/>
    <property type="match status" value="1"/>
</dbReference>
<evidence type="ECO:0000256" key="2">
    <source>
        <dbReference type="ARBA" id="ARBA00011986"/>
    </source>
</evidence>
<evidence type="ECO:0000259" key="8">
    <source>
        <dbReference type="PROSITE" id="PS51722"/>
    </source>
</evidence>
<evidence type="ECO:0000256" key="4">
    <source>
        <dbReference type="ARBA" id="ARBA00022741"/>
    </source>
</evidence>
<dbReference type="InterPro" id="IPR005225">
    <property type="entry name" value="Small_GTP-bd"/>
</dbReference>
<dbReference type="Gene3D" id="3.40.50.300">
    <property type="entry name" value="P-loop containing nucleotide triphosphate hydrolases"/>
    <property type="match status" value="1"/>
</dbReference>
<dbReference type="Gene3D" id="2.40.30.10">
    <property type="entry name" value="Translation factors"/>
    <property type="match status" value="2"/>
</dbReference>
<dbReference type="NCBIfam" id="TIGR00231">
    <property type="entry name" value="small_GTP"/>
    <property type="match status" value="1"/>
</dbReference>
<dbReference type="EC" id="3.6.5.3" evidence="2"/>
<evidence type="ECO:0000256" key="1">
    <source>
        <dbReference type="ARBA" id="ARBA00005388"/>
    </source>
</evidence>
<dbReference type="NCBIfam" id="NF003077">
    <property type="entry name" value="PRK04000.1"/>
    <property type="match status" value="1"/>
</dbReference>
<evidence type="ECO:0000256" key="6">
    <source>
        <dbReference type="ARBA" id="ARBA00023134"/>
    </source>
</evidence>
<dbReference type="InterPro" id="IPR050543">
    <property type="entry name" value="eIF2G"/>
</dbReference>
<protein>
    <recommendedName>
        <fullName evidence="2">protein-synthesizing GTPase</fullName>
        <ecNumber evidence="2">3.6.5.3</ecNumber>
    </recommendedName>
</protein>
<dbReference type="Pfam" id="PF00009">
    <property type="entry name" value="GTP_EFTU"/>
    <property type="match status" value="1"/>
</dbReference>
<sequence>MENIMKNQPIINIGCLGCVSDGKSTLVEKLTNIKTQRHSDEKFRNITIKQGYGNLKIWYDESENKLFTTNSNITNENKLVNHISFVDCPGHNDLIQTMLSSISLMDGAIIVIAVDQPIISKTQLIQHLIAAKLGKLDKIIICLNKIDLVTKSILYTRKKELDDILLQYDIKPHIIIPTCFNKKIGLKYVIKSIMELFSPDKYVIRNTSDPFFRISRSFDINKPGTDWHDVRGGVLGGSLVSGTLKIGDEIEIKPGIINKDGSWTILKTNIISIKSDNNYLDIIVPGGLIGIGTDLDPFYCKNDLLVGNIICLANDKKSNVYKDLDISIIKNSNINSNWEPKKNESVILQIGTRSCNAKIKQMKLEYITLELFKPVCINNNETIIICSNINRQIKIVAEGKIK</sequence>
<dbReference type="PROSITE" id="PS51722">
    <property type="entry name" value="G_TR_2"/>
    <property type="match status" value="1"/>
</dbReference>
<dbReference type="InterPro" id="IPR009001">
    <property type="entry name" value="Transl_elong_EF1A/Init_IF2_C"/>
</dbReference>
<dbReference type="CDD" id="cd03688">
    <property type="entry name" value="eIF2_gamma_II"/>
    <property type="match status" value="1"/>
</dbReference>
<evidence type="ECO:0000313" key="9">
    <source>
        <dbReference type="EMBL" id="QHT27166.1"/>
    </source>
</evidence>
<keyword evidence="6" id="KW-0342">GTP-binding</keyword>
<dbReference type="PANTHER" id="PTHR42854:SF3">
    <property type="entry name" value="EUKARYOTIC TRANSLATION INITIATION FACTOR 2 SUBUNIT 3-RELATED"/>
    <property type="match status" value="1"/>
</dbReference>
<dbReference type="GO" id="GO:0003743">
    <property type="term" value="F:translation initiation factor activity"/>
    <property type="evidence" value="ECO:0007669"/>
    <property type="project" value="UniProtKB-KW"/>
</dbReference>
<dbReference type="InterPro" id="IPR044127">
    <property type="entry name" value="eIF2g_dom_2"/>
</dbReference>
<dbReference type="GO" id="GO:0000049">
    <property type="term" value="F:tRNA binding"/>
    <property type="evidence" value="ECO:0007669"/>
    <property type="project" value="InterPro"/>
</dbReference>
<comment type="similarity">
    <text evidence="1">Belongs to the TRAFAC class translation factor GTPase superfamily. Classic translation factor GTPase family. EIF2G subfamily.</text>
</comment>
<proteinExistence type="inferred from homology"/>
<dbReference type="SUPFAM" id="SSF52540">
    <property type="entry name" value="P-loop containing nucleoside triphosphate hydrolases"/>
    <property type="match status" value="1"/>
</dbReference>
<dbReference type="InterPro" id="IPR027417">
    <property type="entry name" value="P-loop_NTPase"/>
</dbReference>
<dbReference type="EMBL" id="MN739813">
    <property type="protein sequence ID" value="QHT27166.1"/>
    <property type="molecule type" value="Genomic_DNA"/>
</dbReference>
<dbReference type="Pfam" id="PF09173">
    <property type="entry name" value="eIF2_C"/>
    <property type="match status" value="1"/>
</dbReference>
<dbReference type="InterPro" id="IPR009000">
    <property type="entry name" value="Transl_B-barrel_sf"/>
</dbReference>
<feature type="domain" description="Tr-type G" evidence="8">
    <location>
        <begin position="8"/>
        <end position="201"/>
    </location>
</feature>
<evidence type="ECO:0000256" key="7">
    <source>
        <dbReference type="ARBA" id="ARBA00048107"/>
    </source>
</evidence>
<reference evidence="9" key="1">
    <citation type="journal article" date="2020" name="Nature">
        <title>Giant virus diversity and host interactions through global metagenomics.</title>
        <authorList>
            <person name="Schulz F."/>
            <person name="Roux S."/>
            <person name="Paez-Espino D."/>
            <person name="Jungbluth S."/>
            <person name="Walsh D.A."/>
            <person name="Denef V.J."/>
            <person name="McMahon K.D."/>
            <person name="Konstantinidis K.T."/>
            <person name="Eloe-Fadrosh E.A."/>
            <person name="Kyrpides N.C."/>
            <person name="Woyke T."/>
        </authorList>
    </citation>
    <scope>NUCLEOTIDE SEQUENCE</scope>
    <source>
        <strain evidence="9">GVMAG-M-3300023179-2</strain>
    </source>
</reference>
<organism evidence="9">
    <name type="scientific">viral metagenome</name>
    <dbReference type="NCBI Taxonomy" id="1070528"/>
    <lineage>
        <taxon>unclassified sequences</taxon>
        <taxon>metagenomes</taxon>
        <taxon>organismal metagenomes</taxon>
    </lineage>
</organism>
<dbReference type="PANTHER" id="PTHR42854">
    <property type="entry name" value="EUKARYOTIC TRANSLATION INITIATION FACTOR 2 SUBUNIT 3 FAMILY MEMBER"/>
    <property type="match status" value="1"/>
</dbReference>
<dbReference type="AlphaFoldDB" id="A0A6C0EDA7"/>
<dbReference type="InterPro" id="IPR000795">
    <property type="entry name" value="T_Tr_GTP-bd_dom"/>
</dbReference>
<accession>A0A6C0EDA7</accession>
<evidence type="ECO:0000256" key="3">
    <source>
        <dbReference type="ARBA" id="ARBA00022540"/>
    </source>
</evidence>
<dbReference type="PRINTS" id="PR00315">
    <property type="entry name" value="ELONGATNFCT"/>
</dbReference>
<comment type="catalytic activity">
    <reaction evidence="7">
        <text>GTP + H2O = GDP + phosphate + H(+)</text>
        <dbReference type="Rhea" id="RHEA:19669"/>
        <dbReference type="ChEBI" id="CHEBI:15377"/>
        <dbReference type="ChEBI" id="CHEBI:15378"/>
        <dbReference type="ChEBI" id="CHEBI:37565"/>
        <dbReference type="ChEBI" id="CHEBI:43474"/>
        <dbReference type="ChEBI" id="CHEBI:58189"/>
        <dbReference type="EC" id="3.6.5.3"/>
    </reaction>
</comment>
<dbReference type="InterPro" id="IPR015256">
    <property type="entry name" value="eIF2g_C"/>
</dbReference>
<keyword evidence="5" id="KW-0648">Protein biosynthesis</keyword>
<dbReference type="GO" id="GO:0005829">
    <property type="term" value="C:cytosol"/>
    <property type="evidence" value="ECO:0007669"/>
    <property type="project" value="TreeGrafter"/>
</dbReference>
<keyword evidence="4" id="KW-0547">Nucleotide-binding</keyword>
<evidence type="ECO:0000256" key="5">
    <source>
        <dbReference type="ARBA" id="ARBA00022917"/>
    </source>
</evidence>
<name>A0A6C0EDA7_9ZZZZ</name>
<dbReference type="GO" id="GO:0003924">
    <property type="term" value="F:GTPase activity"/>
    <property type="evidence" value="ECO:0007669"/>
    <property type="project" value="InterPro"/>
</dbReference>
<dbReference type="SUPFAM" id="SSF50465">
    <property type="entry name" value="EF-Tu/eEF-1alpha/eIF2-gamma C-terminal domain"/>
    <property type="match status" value="1"/>
</dbReference>